<dbReference type="HOGENOM" id="CLU_517538_0_0_10"/>
<sequence length="502" mass="58731">MNQENIRLVKGQQVLNLLEDPAFIERLTILFEESVGTTVFQNPIFIKSWYQTKYSEYLPLIAIDEAGFNLNAIVFLAVKKEPNGTIKRHQAKIVGVGEYDAEYQTWLVKEGDDERFLTEAWSLILKDYPNCKIIFRFVPSFNSLSWIYKNSQWKKVSVIQEYHRPLLQMSHPKFKDVMKKRHLKAKYNRFRRAGKMDFEEINEINRFIEVYDEVMVLYDFRQGALFNKTPSESNPLRRSLFISLFRQDLLHVSVLKLDDVITSCIIGMKSKLWMHLSGLITYSPFYSKHSPGLVHLFVLGKYLEEQGFEYFDLSPGGDGYKERMASNADKVYELTISQDPFFKTKIDIRKKFHALLLSRGVRSMDFNLKVKRSKHFIKLKAKDFKNRIVGKKVKLLQESKKPMDLETNNIKHLLLYNDDLGTSRWDFLSNAFKKVEAGEKFISWADDNKLLFCLWFHETIGNSPDNETALVINEDYYSHPVVAAYKEEVLKTGTSILHSLNR</sequence>
<name>G0J0T7_CYCMS</name>
<dbReference type="InterPro" id="IPR016181">
    <property type="entry name" value="Acyl_CoA_acyltransferase"/>
</dbReference>
<keyword evidence="3" id="KW-1185">Reference proteome</keyword>
<evidence type="ECO:0000313" key="3">
    <source>
        <dbReference type="Proteomes" id="UP000001635"/>
    </source>
</evidence>
<dbReference type="OrthoDB" id="500470at2"/>
<organism evidence="2 3">
    <name type="scientific">Cyclobacterium marinum (strain ATCC 25205 / DSM 745 / LMG 13164 / NCIMB 1802)</name>
    <name type="common">Flectobacillus marinus</name>
    <dbReference type="NCBI Taxonomy" id="880070"/>
    <lineage>
        <taxon>Bacteria</taxon>
        <taxon>Pseudomonadati</taxon>
        <taxon>Bacteroidota</taxon>
        <taxon>Cytophagia</taxon>
        <taxon>Cytophagales</taxon>
        <taxon>Cyclobacteriaceae</taxon>
        <taxon>Cyclobacterium</taxon>
    </lineage>
</organism>
<feature type="domain" description="BioF2-like acetyltransferase" evidence="1">
    <location>
        <begin position="180"/>
        <end position="322"/>
    </location>
</feature>
<protein>
    <recommendedName>
        <fullName evidence="1">BioF2-like acetyltransferase domain-containing protein</fullName>
    </recommendedName>
</protein>
<dbReference type="Pfam" id="PF13480">
    <property type="entry name" value="Acetyltransf_6"/>
    <property type="match status" value="1"/>
</dbReference>
<dbReference type="SUPFAM" id="SSF55729">
    <property type="entry name" value="Acyl-CoA N-acyltransferases (Nat)"/>
    <property type="match status" value="1"/>
</dbReference>
<dbReference type="AlphaFoldDB" id="G0J0T7"/>
<evidence type="ECO:0000259" key="1">
    <source>
        <dbReference type="Pfam" id="PF13480"/>
    </source>
</evidence>
<dbReference type="RefSeq" id="WP_014018797.1">
    <property type="nucleotide sequence ID" value="NC_015914.1"/>
</dbReference>
<dbReference type="eggNOG" id="COG5653">
    <property type="taxonomic scope" value="Bacteria"/>
</dbReference>
<gene>
    <name evidence="2" type="ordered locus">Cycma_0725</name>
</gene>
<proteinExistence type="predicted"/>
<dbReference type="EMBL" id="CP002955">
    <property type="protein sequence ID" value="AEL24499.1"/>
    <property type="molecule type" value="Genomic_DNA"/>
</dbReference>
<dbReference type="STRING" id="880070.Cycma_0725"/>
<dbReference type="KEGG" id="cmr:Cycma_0725"/>
<dbReference type="Proteomes" id="UP000001635">
    <property type="component" value="Chromosome"/>
</dbReference>
<evidence type="ECO:0000313" key="2">
    <source>
        <dbReference type="EMBL" id="AEL24499.1"/>
    </source>
</evidence>
<accession>G0J0T7</accession>
<dbReference type="InterPro" id="IPR038740">
    <property type="entry name" value="BioF2-like_GNAT_dom"/>
</dbReference>
<reference evidence="3" key="1">
    <citation type="submission" date="2011-07" db="EMBL/GenBank/DDBJ databases">
        <title>The complete genome of Cyclobacterium marinum DSM 745.</title>
        <authorList>
            <person name="Lucas S."/>
            <person name="Han J."/>
            <person name="Lapidus A."/>
            <person name="Bruce D."/>
            <person name="Goodwin L."/>
            <person name="Pitluck S."/>
            <person name="Peters L."/>
            <person name="Kyrpides N."/>
            <person name="Mavromatis K."/>
            <person name="Ivanova N."/>
            <person name="Ovchinnikova G."/>
            <person name="Chertkov O."/>
            <person name="Detter J.C."/>
            <person name="Tapia R."/>
            <person name="Han C."/>
            <person name="Land M."/>
            <person name="Hauser L."/>
            <person name="Markowitz V."/>
            <person name="Cheng J.-F."/>
            <person name="Hugenholtz P."/>
            <person name="Woyke T."/>
            <person name="Wu D."/>
            <person name="Tindall B."/>
            <person name="Schuetze A."/>
            <person name="Brambilla E."/>
            <person name="Klenk H.-P."/>
            <person name="Eisen J.A."/>
        </authorList>
    </citation>
    <scope>NUCLEOTIDE SEQUENCE [LARGE SCALE GENOMIC DNA]</scope>
    <source>
        <strain evidence="3">ATCC 25205 / DSM 745 / LMG 13164 / NCIMB 1802</strain>
    </source>
</reference>